<evidence type="ECO:0000256" key="2">
    <source>
        <dbReference type="ARBA" id="ARBA00022448"/>
    </source>
</evidence>
<evidence type="ECO:0000256" key="8">
    <source>
        <dbReference type="SAM" id="Phobius"/>
    </source>
</evidence>
<evidence type="ECO:0000313" key="11">
    <source>
        <dbReference type="Proteomes" id="UP000053797"/>
    </source>
</evidence>
<dbReference type="PANTHER" id="PTHR11003:SF291">
    <property type="entry name" value="IP11374P"/>
    <property type="match status" value="1"/>
</dbReference>
<dbReference type="GO" id="GO:0030322">
    <property type="term" value="P:stabilization of membrane potential"/>
    <property type="evidence" value="ECO:0007669"/>
    <property type="project" value="TreeGrafter"/>
</dbReference>
<comment type="subcellular location">
    <subcellularLocation>
        <location evidence="1">Membrane</location>
        <topology evidence="1">Multi-pass membrane protein</topology>
    </subcellularLocation>
</comment>
<feature type="transmembrane region" description="Helical" evidence="8">
    <location>
        <begin position="78"/>
        <end position="102"/>
    </location>
</feature>
<dbReference type="EMBL" id="LNQL01000006">
    <property type="protein sequence ID" value="KSU47809.1"/>
    <property type="molecule type" value="Genomic_DNA"/>
</dbReference>
<reference evidence="10 11" key="1">
    <citation type="journal article" date="2015" name="Int. J. Syst. Evol. Microbiol.">
        <title>Exiguobacterium enclense sp. nov., isolated from sediment.</title>
        <authorList>
            <person name="Dastager S.G."/>
            <person name="Mawlankar R."/>
            <person name="Sonalkar V.V."/>
            <person name="Thorat M.N."/>
            <person name="Mual P."/>
            <person name="Verma A."/>
            <person name="Krishnamurthi S."/>
            <person name="Tang S.K."/>
            <person name="Li W.J."/>
        </authorList>
    </citation>
    <scope>NUCLEOTIDE SEQUENCE [LARGE SCALE GENOMIC DNA]</scope>
    <source>
        <strain evidence="10 11">NIO-1109</strain>
    </source>
</reference>
<dbReference type="AlphaFoldDB" id="A0A0V8GC93"/>
<dbReference type="InterPro" id="IPR013099">
    <property type="entry name" value="K_chnl_dom"/>
</dbReference>
<dbReference type="RefSeq" id="WP_050677800.1">
    <property type="nucleotide sequence ID" value="NZ_FMYN01000006.1"/>
</dbReference>
<accession>A0A0V8GC93</accession>
<keyword evidence="4 8" id="KW-1133">Transmembrane helix</keyword>
<evidence type="ECO:0000313" key="10">
    <source>
        <dbReference type="EMBL" id="KSU47809.1"/>
    </source>
</evidence>
<evidence type="ECO:0000256" key="6">
    <source>
        <dbReference type="ARBA" id="ARBA00023136"/>
    </source>
</evidence>
<keyword evidence="2" id="KW-0813">Transport</keyword>
<keyword evidence="7" id="KW-0407">Ion channel</keyword>
<evidence type="ECO:0000256" key="7">
    <source>
        <dbReference type="ARBA" id="ARBA00023303"/>
    </source>
</evidence>
<name>A0A0V8GC93_9BACL</name>
<organism evidence="10 11">
    <name type="scientific">Exiguobacterium indicum</name>
    <dbReference type="NCBI Taxonomy" id="296995"/>
    <lineage>
        <taxon>Bacteria</taxon>
        <taxon>Bacillati</taxon>
        <taxon>Bacillota</taxon>
        <taxon>Bacilli</taxon>
        <taxon>Bacillales</taxon>
        <taxon>Bacillales Family XII. Incertae Sedis</taxon>
        <taxon>Exiguobacterium</taxon>
    </lineage>
</organism>
<protein>
    <submittedName>
        <fullName evidence="10">Potassium transporter</fullName>
    </submittedName>
</protein>
<dbReference type="SUPFAM" id="SSF81324">
    <property type="entry name" value="Voltage-gated potassium channels"/>
    <property type="match status" value="1"/>
</dbReference>
<dbReference type="InterPro" id="IPR003280">
    <property type="entry name" value="2pore_dom_K_chnl"/>
</dbReference>
<dbReference type="GO" id="GO:0022841">
    <property type="term" value="F:potassium ion leak channel activity"/>
    <property type="evidence" value="ECO:0007669"/>
    <property type="project" value="TreeGrafter"/>
</dbReference>
<keyword evidence="5" id="KW-0406">Ion transport</keyword>
<evidence type="ECO:0000256" key="3">
    <source>
        <dbReference type="ARBA" id="ARBA00022692"/>
    </source>
</evidence>
<comment type="caution">
    <text evidence="10">The sequence shown here is derived from an EMBL/GenBank/DDBJ whole genome shotgun (WGS) entry which is preliminary data.</text>
</comment>
<evidence type="ECO:0000256" key="1">
    <source>
        <dbReference type="ARBA" id="ARBA00004141"/>
    </source>
</evidence>
<dbReference type="Pfam" id="PF07885">
    <property type="entry name" value="Ion_trans_2"/>
    <property type="match status" value="1"/>
</dbReference>
<dbReference type="OrthoDB" id="9785285at2"/>
<dbReference type="PANTHER" id="PTHR11003">
    <property type="entry name" value="POTASSIUM CHANNEL, SUBFAMILY K"/>
    <property type="match status" value="1"/>
</dbReference>
<proteinExistence type="predicted"/>
<keyword evidence="3 8" id="KW-0812">Transmembrane</keyword>
<dbReference type="Gene3D" id="1.10.287.70">
    <property type="match status" value="1"/>
</dbReference>
<sequence>MLAFFILIRNFFHVIRILFKQEEQKALMIMVGALFLIGTVFYHNVEQFSILDAFYFSVMTLATVGYGDLVPQTAFGKLFSIVYVMLGVGVLSAVIVNFNMALKQYHRDKKKKEEQK</sequence>
<gene>
    <name evidence="10" type="ORF">AS033_14190</name>
</gene>
<dbReference type="GO" id="GO:0005886">
    <property type="term" value="C:plasma membrane"/>
    <property type="evidence" value="ECO:0007669"/>
    <property type="project" value="TreeGrafter"/>
</dbReference>
<feature type="transmembrane region" description="Helical" evidence="8">
    <location>
        <begin position="26"/>
        <end position="45"/>
    </location>
</feature>
<evidence type="ECO:0000259" key="9">
    <source>
        <dbReference type="Pfam" id="PF07885"/>
    </source>
</evidence>
<keyword evidence="6 8" id="KW-0472">Membrane</keyword>
<evidence type="ECO:0000256" key="4">
    <source>
        <dbReference type="ARBA" id="ARBA00022989"/>
    </source>
</evidence>
<feature type="domain" description="Potassium channel" evidence="9">
    <location>
        <begin position="30"/>
        <end position="102"/>
    </location>
</feature>
<evidence type="ECO:0000256" key="5">
    <source>
        <dbReference type="ARBA" id="ARBA00023065"/>
    </source>
</evidence>
<dbReference type="GO" id="GO:0015271">
    <property type="term" value="F:outward rectifier potassium channel activity"/>
    <property type="evidence" value="ECO:0007669"/>
    <property type="project" value="TreeGrafter"/>
</dbReference>
<dbReference type="Proteomes" id="UP000053797">
    <property type="component" value="Unassembled WGS sequence"/>
</dbReference>